<dbReference type="InterPro" id="IPR028082">
    <property type="entry name" value="Peripla_BP_I"/>
</dbReference>
<comment type="caution">
    <text evidence="4">The sequence shown here is derived from an EMBL/GenBank/DDBJ whole genome shotgun (WGS) entry which is preliminary data.</text>
</comment>
<protein>
    <submittedName>
        <fullName evidence="4">ABC transporter substrate-binding protein</fullName>
    </submittedName>
</protein>
<dbReference type="Pfam" id="PF13458">
    <property type="entry name" value="Peripla_BP_6"/>
    <property type="match status" value="1"/>
</dbReference>
<dbReference type="Proteomes" id="UP001595704">
    <property type="component" value="Unassembled WGS sequence"/>
</dbReference>
<reference evidence="5" key="1">
    <citation type="journal article" date="2019" name="Int. J. Syst. Evol. Microbiol.">
        <title>The Global Catalogue of Microorganisms (GCM) 10K type strain sequencing project: providing services to taxonomists for standard genome sequencing and annotation.</title>
        <authorList>
            <consortium name="The Broad Institute Genomics Platform"/>
            <consortium name="The Broad Institute Genome Sequencing Center for Infectious Disease"/>
            <person name="Wu L."/>
            <person name="Ma J."/>
        </authorList>
    </citation>
    <scope>NUCLEOTIDE SEQUENCE [LARGE SCALE GENOMIC DNA]</scope>
    <source>
        <strain evidence="5">KCTC 42282</strain>
    </source>
</reference>
<dbReference type="SUPFAM" id="SSF53822">
    <property type="entry name" value="Periplasmic binding protein-like I"/>
    <property type="match status" value="1"/>
</dbReference>
<dbReference type="CDD" id="cd06343">
    <property type="entry name" value="PBP1_ABC_ligand_binding-like"/>
    <property type="match status" value="1"/>
</dbReference>
<dbReference type="InterPro" id="IPR028081">
    <property type="entry name" value="Leu-bd"/>
</dbReference>
<sequence>MGNLTRRDLLGGAAALSSVALTGTGLAGTARAAGDAEIVIGTTTSLSGPVSSIGVQARAEEAYFNMINDQGGVGGRKIRFMINDDGFNPAKTLEHARRMLENDRVLFLFGNLGTATNSAIVKYVNEQKTPHLFLGVVGHRWGDYQKHPWTMGFGPNGRTEARIFAKYVLGKKPDATFGILYQNDDYGRDYLLGVRDVLGEAGAARITAAPYEVTGATVDSQITALRAANTDALLLGVTPKFGAQAIRRVYEMQWKPKFYYLCSGSASINGVINPAGPERAVGIMSGGYMKDTGDSRWANDPGTQAYLSFMKKYFPAGNTSDLYVQHGFTVAELMVKVLRQCNGDITRERIMKEAANLKNVELSLLLPGIRVNTSPTDYFPIKQFQLMDFNGRNWNLQGEVIGDPL</sequence>
<evidence type="ECO:0000256" key="2">
    <source>
        <dbReference type="ARBA" id="ARBA00022729"/>
    </source>
</evidence>
<feature type="domain" description="Leucine-binding protein" evidence="3">
    <location>
        <begin position="37"/>
        <end position="388"/>
    </location>
</feature>
<evidence type="ECO:0000313" key="5">
    <source>
        <dbReference type="Proteomes" id="UP001595704"/>
    </source>
</evidence>
<dbReference type="EMBL" id="JBHRYC010000093">
    <property type="protein sequence ID" value="MFC3639354.1"/>
    <property type="molecule type" value="Genomic_DNA"/>
</dbReference>
<comment type="similarity">
    <text evidence="1">Belongs to the leucine-binding protein family.</text>
</comment>
<evidence type="ECO:0000259" key="3">
    <source>
        <dbReference type="Pfam" id="PF13458"/>
    </source>
</evidence>
<organism evidence="4 5">
    <name type="scientific">Camelimonas fluminis</name>
    <dbReference type="NCBI Taxonomy" id="1576911"/>
    <lineage>
        <taxon>Bacteria</taxon>
        <taxon>Pseudomonadati</taxon>
        <taxon>Pseudomonadota</taxon>
        <taxon>Alphaproteobacteria</taxon>
        <taxon>Hyphomicrobiales</taxon>
        <taxon>Chelatococcaceae</taxon>
        <taxon>Camelimonas</taxon>
    </lineage>
</organism>
<keyword evidence="5" id="KW-1185">Reference proteome</keyword>
<dbReference type="InterPro" id="IPR006311">
    <property type="entry name" value="TAT_signal"/>
</dbReference>
<dbReference type="Gene3D" id="3.40.50.2300">
    <property type="match status" value="2"/>
</dbReference>
<name>A0ABV7ULS3_9HYPH</name>
<accession>A0ABV7ULS3</accession>
<dbReference type="PROSITE" id="PS51318">
    <property type="entry name" value="TAT"/>
    <property type="match status" value="1"/>
</dbReference>
<dbReference type="PANTHER" id="PTHR47235:SF1">
    <property type="entry name" value="BLR6548 PROTEIN"/>
    <property type="match status" value="1"/>
</dbReference>
<dbReference type="RefSeq" id="WP_191319347.1">
    <property type="nucleotide sequence ID" value="NZ_BNCG01000007.1"/>
</dbReference>
<dbReference type="PANTHER" id="PTHR47235">
    <property type="entry name" value="BLR6548 PROTEIN"/>
    <property type="match status" value="1"/>
</dbReference>
<proteinExistence type="inferred from homology"/>
<keyword evidence="2" id="KW-0732">Signal</keyword>
<evidence type="ECO:0000313" key="4">
    <source>
        <dbReference type="EMBL" id="MFC3639354.1"/>
    </source>
</evidence>
<gene>
    <name evidence="4" type="ORF">ACFONL_18620</name>
</gene>
<evidence type="ECO:0000256" key="1">
    <source>
        <dbReference type="ARBA" id="ARBA00010062"/>
    </source>
</evidence>